<dbReference type="PANTHER" id="PTHR43798">
    <property type="entry name" value="MONOACYLGLYCEROL LIPASE"/>
    <property type="match status" value="1"/>
</dbReference>
<keyword evidence="3" id="KW-1185">Reference proteome</keyword>
<organism evidence="2 3">
    <name type="scientific">Streptomyces xiangluensis</name>
    <dbReference type="NCBI Taxonomy" id="2665720"/>
    <lineage>
        <taxon>Bacteria</taxon>
        <taxon>Bacillati</taxon>
        <taxon>Actinomycetota</taxon>
        <taxon>Actinomycetes</taxon>
        <taxon>Kitasatosporales</taxon>
        <taxon>Streptomycetaceae</taxon>
        <taxon>Streptomyces</taxon>
    </lineage>
</organism>
<dbReference type="GO" id="GO:0016787">
    <property type="term" value="F:hydrolase activity"/>
    <property type="evidence" value="ECO:0007669"/>
    <property type="project" value="UniProtKB-KW"/>
</dbReference>
<dbReference type="EMBL" id="JBHSFG010000020">
    <property type="protein sequence ID" value="MFC4465317.1"/>
    <property type="molecule type" value="Genomic_DNA"/>
</dbReference>
<gene>
    <name evidence="2" type="ORF">ACFPH6_12355</name>
</gene>
<dbReference type="Gene3D" id="3.40.50.1820">
    <property type="entry name" value="alpha/beta hydrolase"/>
    <property type="match status" value="1"/>
</dbReference>
<protein>
    <submittedName>
        <fullName evidence="2">Alpha/beta fold hydrolase</fullName>
    </submittedName>
</protein>
<evidence type="ECO:0000313" key="2">
    <source>
        <dbReference type="EMBL" id="MFC4465317.1"/>
    </source>
</evidence>
<name>A0ABV8YL63_9ACTN</name>
<accession>A0ABV8YL63</accession>
<sequence>MNVRSSADHYAAVAHVEQRRSGAPSPSVGTMLLLHGLGGDTTQFDAFLPHLARLPYDLLMPDMRAHGRTELTGDAHEFTFQHLSADIRALLADRAVAQPVIGVGISMGAGVLAALAIQEPRTFAGLVFIRPAWEDRADPANLRAFRDIATLLASQNIAAAAAEFAQSPVYQAVRAESETAADSLMDQFSAPHAAGRRLRLARMPLSTPFASLADLHRIRPPVAVIGTRHDPLHPLAIARNWAASCSATLSVVPPKSADDDRYFTESVAIITAVTNQVRDIASA</sequence>
<reference evidence="3" key="1">
    <citation type="journal article" date="2019" name="Int. J. Syst. Evol. Microbiol.">
        <title>The Global Catalogue of Microorganisms (GCM) 10K type strain sequencing project: providing services to taxonomists for standard genome sequencing and annotation.</title>
        <authorList>
            <consortium name="The Broad Institute Genomics Platform"/>
            <consortium name="The Broad Institute Genome Sequencing Center for Infectious Disease"/>
            <person name="Wu L."/>
            <person name="Ma J."/>
        </authorList>
    </citation>
    <scope>NUCLEOTIDE SEQUENCE [LARGE SCALE GENOMIC DNA]</scope>
    <source>
        <strain evidence="3">DT43</strain>
    </source>
</reference>
<dbReference type="RefSeq" id="WP_386341203.1">
    <property type="nucleotide sequence ID" value="NZ_JBHSFG010000020.1"/>
</dbReference>
<dbReference type="InterPro" id="IPR000073">
    <property type="entry name" value="AB_hydrolase_1"/>
</dbReference>
<dbReference type="InterPro" id="IPR050266">
    <property type="entry name" value="AB_hydrolase_sf"/>
</dbReference>
<evidence type="ECO:0000313" key="3">
    <source>
        <dbReference type="Proteomes" id="UP001596012"/>
    </source>
</evidence>
<proteinExistence type="predicted"/>
<dbReference type="InterPro" id="IPR029058">
    <property type="entry name" value="AB_hydrolase_fold"/>
</dbReference>
<comment type="caution">
    <text evidence="2">The sequence shown here is derived from an EMBL/GenBank/DDBJ whole genome shotgun (WGS) entry which is preliminary data.</text>
</comment>
<dbReference type="Pfam" id="PF00561">
    <property type="entry name" value="Abhydrolase_1"/>
    <property type="match status" value="1"/>
</dbReference>
<dbReference type="SUPFAM" id="SSF53474">
    <property type="entry name" value="alpha/beta-Hydrolases"/>
    <property type="match status" value="1"/>
</dbReference>
<keyword evidence="2" id="KW-0378">Hydrolase</keyword>
<dbReference type="Proteomes" id="UP001596012">
    <property type="component" value="Unassembled WGS sequence"/>
</dbReference>
<evidence type="ECO:0000259" key="1">
    <source>
        <dbReference type="Pfam" id="PF00561"/>
    </source>
</evidence>
<feature type="domain" description="AB hydrolase-1" evidence="1">
    <location>
        <begin position="30"/>
        <end position="255"/>
    </location>
</feature>
<dbReference type="PANTHER" id="PTHR43798:SF33">
    <property type="entry name" value="HYDROLASE, PUTATIVE (AFU_ORTHOLOGUE AFUA_2G14860)-RELATED"/>
    <property type="match status" value="1"/>
</dbReference>